<organism evidence="5 6">
    <name type="scientific">Acropora cervicornis</name>
    <name type="common">Staghorn coral</name>
    <dbReference type="NCBI Taxonomy" id="6130"/>
    <lineage>
        <taxon>Eukaryota</taxon>
        <taxon>Metazoa</taxon>
        <taxon>Cnidaria</taxon>
        <taxon>Anthozoa</taxon>
        <taxon>Hexacorallia</taxon>
        <taxon>Scleractinia</taxon>
        <taxon>Astrocoeniina</taxon>
        <taxon>Acroporidae</taxon>
        <taxon>Acropora</taxon>
    </lineage>
</organism>
<dbReference type="SUPFAM" id="SSF49785">
    <property type="entry name" value="Galactose-binding domain-like"/>
    <property type="match status" value="1"/>
</dbReference>
<evidence type="ECO:0000256" key="2">
    <source>
        <dbReference type="ARBA" id="ARBA00023295"/>
    </source>
</evidence>
<dbReference type="InterPro" id="IPR048912">
    <property type="entry name" value="BetaGal1-like_ABD1"/>
</dbReference>
<dbReference type="Gene3D" id="2.60.120.260">
    <property type="entry name" value="Galactose-binding domain-like"/>
    <property type="match status" value="1"/>
</dbReference>
<dbReference type="GO" id="GO:0004553">
    <property type="term" value="F:hydrolase activity, hydrolyzing O-glycosyl compounds"/>
    <property type="evidence" value="ECO:0007669"/>
    <property type="project" value="InterPro"/>
</dbReference>
<dbReference type="InterPro" id="IPR001944">
    <property type="entry name" value="Glycoside_Hdrlase_35"/>
</dbReference>
<comment type="caution">
    <text evidence="5">The sequence shown here is derived from an EMBL/GenBank/DDBJ whole genome shotgun (WGS) entry which is preliminary data.</text>
</comment>
<dbReference type="PANTHER" id="PTHR23421">
    <property type="entry name" value="BETA-GALACTOSIDASE RELATED"/>
    <property type="match status" value="1"/>
</dbReference>
<keyword evidence="1" id="KW-0378">Hydrolase</keyword>
<keyword evidence="6" id="KW-1185">Reference proteome</keyword>
<proteinExistence type="predicted"/>
<evidence type="ECO:0000256" key="1">
    <source>
        <dbReference type="ARBA" id="ARBA00022801"/>
    </source>
</evidence>
<evidence type="ECO:0000313" key="5">
    <source>
        <dbReference type="EMBL" id="KAK2573720.1"/>
    </source>
</evidence>
<feature type="domain" description="Beta-galactosidase galactose-binding" evidence="4">
    <location>
        <begin position="156"/>
        <end position="203"/>
    </location>
</feature>
<protein>
    <submittedName>
        <fullName evidence="5">Beta-galactosidase-1-like protein 2</fullName>
    </submittedName>
</protein>
<evidence type="ECO:0000313" key="6">
    <source>
        <dbReference type="Proteomes" id="UP001249851"/>
    </source>
</evidence>
<dbReference type="InterPro" id="IPR048913">
    <property type="entry name" value="BetaGal_gal-bd"/>
</dbReference>
<evidence type="ECO:0000259" key="4">
    <source>
        <dbReference type="Pfam" id="PF21467"/>
    </source>
</evidence>
<name>A0AAD9R613_ACRCE</name>
<dbReference type="Pfam" id="PF21467">
    <property type="entry name" value="BetaGal_gal-bd"/>
    <property type="match status" value="1"/>
</dbReference>
<dbReference type="EMBL" id="JARQWQ010000002">
    <property type="protein sequence ID" value="KAK2573720.1"/>
    <property type="molecule type" value="Genomic_DNA"/>
</dbReference>
<keyword evidence="2" id="KW-0326">Glycosidase</keyword>
<evidence type="ECO:0000259" key="3">
    <source>
        <dbReference type="Pfam" id="PF21317"/>
    </source>
</evidence>
<reference evidence="5" key="1">
    <citation type="journal article" date="2023" name="G3 (Bethesda)">
        <title>Whole genome assembly and annotation of the endangered Caribbean coral Acropora cervicornis.</title>
        <authorList>
            <person name="Selwyn J.D."/>
            <person name="Vollmer S.V."/>
        </authorList>
    </citation>
    <scope>NUCLEOTIDE SEQUENCE</scope>
    <source>
        <strain evidence="5">K2</strain>
    </source>
</reference>
<sequence>MEQMNFNQRPPLMFFKTLQRGHMKSVESDKVLSMEELPINNNGGQGYGFILYQTEISQVPREISIDNVLDRAQVLLNSLPVHTYDASLGYKSTIELKIDDKVSSQLEMPCKVEILVENMGRSNYGGTWFSVDKSSKSHKAEMENLPSGIQSRSFIKPKDTFLLMKNWTKGVCFINGHNLGRYWSKGPQQTLYVPAPWLQKGQNELIIFELHSFSSADVSFVESQIFN</sequence>
<gene>
    <name evidence="5" type="ORF">P5673_001407</name>
</gene>
<reference evidence="5" key="2">
    <citation type="journal article" date="2023" name="Science">
        <title>Genomic signatures of disease resistance in endangered staghorn corals.</title>
        <authorList>
            <person name="Vollmer S.V."/>
            <person name="Selwyn J.D."/>
            <person name="Despard B.A."/>
            <person name="Roesel C.L."/>
        </authorList>
    </citation>
    <scope>NUCLEOTIDE SEQUENCE</scope>
    <source>
        <strain evidence="5">K2</strain>
    </source>
</reference>
<dbReference type="AlphaFoldDB" id="A0AAD9R613"/>
<dbReference type="Pfam" id="PF21317">
    <property type="entry name" value="BetaGal_ABD_1"/>
    <property type="match status" value="1"/>
</dbReference>
<accession>A0AAD9R613</accession>
<dbReference type="GO" id="GO:0005975">
    <property type="term" value="P:carbohydrate metabolic process"/>
    <property type="evidence" value="ECO:0007669"/>
    <property type="project" value="InterPro"/>
</dbReference>
<dbReference type="Proteomes" id="UP001249851">
    <property type="component" value="Unassembled WGS sequence"/>
</dbReference>
<feature type="domain" description="Beta-galactosidase 1-like first all-beta" evidence="3">
    <location>
        <begin position="44"/>
        <end position="126"/>
    </location>
</feature>
<dbReference type="InterPro" id="IPR008979">
    <property type="entry name" value="Galactose-bd-like_sf"/>
</dbReference>